<feature type="domain" description="Beta-lactamase-related" evidence="1">
    <location>
        <begin position="43"/>
        <end position="164"/>
    </location>
</feature>
<protein>
    <recommendedName>
        <fullName evidence="1">Beta-lactamase-related domain-containing protein</fullName>
    </recommendedName>
</protein>
<dbReference type="AlphaFoldDB" id="A0A382PTC3"/>
<dbReference type="InterPro" id="IPR050789">
    <property type="entry name" value="Diverse_Enzym_Activities"/>
</dbReference>
<dbReference type="Pfam" id="PF00144">
    <property type="entry name" value="Beta-lactamase"/>
    <property type="match status" value="1"/>
</dbReference>
<evidence type="ECO:0000259" key="1">
    <source>
        <dbReference type="Pfam" id="PF00144"/>
    </source>
</evidence>
<dbReference type="EMBL" id="UINC01109570">
    <property type="protein sequence ID" value="SVC76476.1"/>
    <property type="molecule type" value="Genomic_DNA"/>
</dbReference>
<reference evidence="2" key="1">
    <citation type="submission" date="2018-05" db="EMBL/GenBank/DDBJ databases">
        <authorList>
            <person name="Lanie J.A."/>
            <person name="Ng W.-L."/>
            <person name="Kazmierczak K.M."/>
            <person name="Andrzejewski T.M."/>
            <person name="Davidsen T.M."/>
            <person name="Wayne K.J."/>
            <person name="Tettelin H."/>
            <person name="Glass J.I."/>
            <person name="Rusch D."/>
            <person name="Podicherti R."/>
            <person name="Tsui H.-C.T."/>
            <person name="Winkler M.E."/>
        </authorList>
    </citation>
    <scope>NUCLEOTIDE SEQUENCE</scope>
</reference>
<sequence length="166" mass="18523">MKKFAIPFFFGLSVFMPVFSQGLPTIDPESVGLSSQQLKLMTTTVQTFVDQGKLAGVTTMVVRKGKVAHFETYGFRNKESAQPMTQDTIFRIYSMTKPITSVAVMLLHEQGKLQLDDPVSKYMPELKDLKVYVSGAGKDIAVESPNREMTVRHLLNHTSGLIYGWG</sequence>
<name>A0A382PTC3_9ZZZZ</name>
<dbReference type="PANTHER" id="PTHR43283">
    <property type="entry name" value="BETA-LACTAMASE-RELATED"/>
    <property type="match status" value="1"/>
</dbReference>
<evidence type="ECO:0000313" key="2">
    <source>
        <dbReference type="EMBL" id="SVC76476.1"/>
    </source>
</evidence>
<gene>
    <name evidence="2" type="ORF">METZ01_LOCUS329330</name>
</gene>
<proteinExistence type="predicted"/>
<dbReference type="SUPFAM" id="SSF56601">
    <property type="entry name" value="beta-lactamase/transpeptidase-like"/>
    <property type="match status" value="1"/>
</dbReference>
<dbReference type="InterPro" id="IPR001466">
    <property type="entry name" value="Beta-lactam-related"/>
</dbReference>
<dbReference type="InterPro" id="IPR012338">
    <property type="entry name" value="Beta-lactam/transpept-like"/>
</dbReference>
<feature type="non-terminal residue" evidence="2">
    <location>
        <position position="166"/>
    </location>
</feature>
<organism evidence="2">
    <name type="scientific">marine metagenome</name>
    <dbReference type="NCBI Taxonomy" id="408172"/>
    <lineage>
        <taxon>unclassified sequences</taxon>
        <taxon>metagenomes</taxon>
        <taxon>ecological metagenomes</taxon>
    </lineage>
</organism>
<dbReference type="Gene3D" id="3.40.710.10">
    <property type="entry name" value="DD-peptidase/beta-lactamase superfamily"/>
    <property type="match status" value="1"/>
</dbReference>
<accession>A0A382PTC3</accession>
<dbReference type="PANTHER" id="PTHR43283:SF3">
    <property type="entry name" value="BETA-LACTAMASE FAMILY PROTEIN (AFU_ORTHOLOGUE AFUA_5G07500)"/>
    <property type="match status" value="1"/>
</dbReference>